<proteinExistence type="predicted"/>
<gene>
    <name evidence="1" type="ORF">LSALG_LOCUS39755</name>
</gene>
<dbReference type="InterPro" id="IPR012677">
    <property type="entry name" value="Nucleotide-bd_a/b_plait_sf"/>
</dbReference>
<evidence type="ECO:0000313" key="2">
    <source>
        <dbReference type="Proteomes" id="UP001177003"/>
    </source>
</evidence>
<dbReference type="Gene3D" id="3.30.70.330">
    <property type="match status" value="1"/>
</dbReference>
<evidence type="ECO:0000313" key="1">
    <source>
        <dbReference type="EMBL" id="CAI9301183.1"/>
    </source>
</evidence>
<organism evidence="1 2">
    <name type="scientific">Lactuca saligna</name>
    <name type="common">Willowleaf lettuce</name>
    <dbReference type="NCBI Taxonomy" id="75948"/>
    <lineage>
        <taxon>Eukaryota</taxon>
        <taxon>Viridiplantae</taxon>
        <taxon>Streptophyta</taxon>
        <taxon>Embryophyta</taxon>
        <taxon>Tracheophyta</taxon>
        <taxon>Spermatophyta</taxon>
        <taxon>Magnoliopsida</taxon>
        <taxon>eudicotyledons</taxon>
        <taxon>Gunneridae</taxon>
        <taxon>Pentapetalae</taxon>
        <taxon>asterids</taxon>
        <taxon>campanulids</taxon>
        <taxon>Asterales</taxon>
        <taxon>Asteraceae</taxon>
        <taxon>Cichorioideae</taxon>
        <taxon>Cichorieae</taxon>
        <taxon>Lactucinae</taxon>
        <taxon>Lactuca</taxon>
    </lineage>
</organism>
<dbReference type="Proteomes" id="UP001177003">
    <property type="component" value="Chromosome 9"/>
</dbReference>
<evidence type="ECO:0008006" key="3">
    <source>
        <dbReference type="Google" id="ProtNLM"/>
    </source>
</evidence>
<dbReference type="SUPFAM" id="SSF54928">
    <property type="entry name" value="RNA-binding domain, RBD"/>
    <property type="match status" value="1"/>
</dbReference>
<dbReference type="CDD" id="cd00590">
    <property type="entry name" value="RRM_SF"/>
    <property type="match status" value="1"/>
</dbReference>
<dbReference type="GO" id="GO:0003676">
    <property type="term" value="F:nucleic acid binding"/>
    <property type="evidence" value="ECO:0007669"/>
    <property type="project" value="InterPro"/>
</dbReference>
<dbReference type="InterPro" id="IPR035979">
    <property type="entry name" value="RBD_domain_sf"/>
</dbReference>
<protein>
    <recommendedName>
        <fullName evidence="3">RRM domain-containing protein</fullName>
    </recommendedName>
</protein>
<keyword evidence="2" id="KW-1185">Reference proteome</keyword>
<dbReference type="EMBL" id="OX465085">
    <property type="protein sequence ID" value="CAI9301183.1"/>
    <property type="molecule type" value="Genomic_DNA"/>
</dbReference>
<name>A0AA36EMK0_LACSI</name>
<reference evidence="1" key="1">
    <citation type="submission" date="2023-04" db="EMBL/GenBank/DDBJ databases">
        <authorList>
            <person name="Vijverberg K."/>
            <person name="Xiong W."/>
            <person name="Schranz E."/>
        </authorList>
    </citation>
    <scope>NUCLEOTIDE SEQUENCE</scope>
</reference>
<accession>A0AA36EMK0</accession>
<dbReference type="AlphaFoldDB" id="A0AA36EMK0"/>
<sequence>MGTAHHLPYQRSNPTFSNNSLLKRLSCNVYVTNFPSHFIVRELWNTCDRFEKVIDVFIPNKRSKLGKPFAFLKLIANIAHFNRHQTIICKCYSGKHLKTDHDLPYLVLDKSCINFKDDPLIRGLWVMLKLQSIQAFHNFKRHEGINSWFSQISKWTKDFVVQDRVLWVDIEGLQFMLCLTVPL</sequence>